<accession>A0A8J2SYN4</accession>
<feature type="compositionally biased region" description="Basic residues" evidence="1">
    <location>
        <begin position="712"/>
        <end position="722"/>
    </location>
</feature>
<dbReference type="AlphaFoldDB" id="A0A8J2SYN4"/>
<feature type="region of interest" description="Disordered" evidence="1">
    <location>
        <begin position="315"/>
        <end position="372"/>
    </location>
</feature>
<evidence type="ECO:0000313" key="3">
    <source>
        <dbReference type="Proteomes" id="UP000789595"/>
    </source>
</evidence>
<proteinExistence type="predicted"/>
<feature type="compositionally biased region" description="Pro residues" evidence="1">
    <location>
        <begin position="348"/>
        <end position="358"/>
    </location>
</feature>
<sequence length="722" mass="80508">MGGPRKRFIPSTFARAHDFVFSPDDAGAAAAADAATNASHNLVPPLRFCRTGSVEKATSRLTTATVPHNGDGQKEYCGACQFADTRRCTYCHQSKLSTAHRLPLDRLASLLMREDRAKATLEICRELALYARSDTHASETNLRLGFDVPERAMCDAHERERERLRRSRLRESEELTKCRSKLDRALRAAREAAAKHALEQSQIEAARDAAVAALEARERVIEEREVVVRESVPPEAPVHVEHVETQCYGTEAYFGDPHADAVAAALAAHAARRAELSRDKAVQTEAPPAPPPPPRRKRTTFMVRRLTPVEVAAAEAAAARQEEEPEVEPEPEEEDVIEEVDEREAEPMKPPRVVTPPAPRRRRKNRYQFKKKAKPAGLSLDALLETIYDVLEKKTMSDEVTRKDGVEPASLEQFVRTYFRGKLGLKKLAREKATGLFRRAAQLVGKSGRVRLFAIAVGLVSYEVDGVEAHYSPHLAHCLTALLGALHRDREGGLDSINVALGSYPEGAYLIPKTKIVHAIIGSKGLLDTTCVRELPETWRNPVLLQHLSPREMQDLLSDVDDLPETGVKGVDLDKVLWLLLDHHARATTKHEAWLKAAFLKFDDDAPGLQEIEFVRLCRWALGPSFDDLSSLDVHNLFRQIGDLADQAGTGGDDIDDAEGFPKAIIQLDCALARPRRCRIYRTMGEDEEWVTEEPSPTAPLTRAKIGQLRHERSKRRFLQKA</sequence>
<feature type="region of interest" description="Disordered" evidence="1">
    <location>
        <begin position="275"/>
        <end position="298"/>
    </location>
</feature>
<feature type="compositionally biased region" description="Basic residues" evidence="1">
    <location>
        <begin position="359"/>
        <end position="372"/>
    </location>
</feature>
<evidence type="ECO:0000256" key="1">
    <source>
        <dbReference type="SAM" id="MobiDB-lite"/>
    </source>
</evidence>
<feature type="compositionally biased region" description="Acidic residues" evidence="1">
    <location>
        <begin position="323"/>
        <end position="344"/>
    </location>
</feature>
<evidence type="ECO:0000313" key="2">
    <source>
        <dbReference type="EMBL" id="CAH0376302.1"/>
    </source>
</evidence>
<organism evidence="2 3">
    <name type="scientific">Pelagomonas calceolata</name>
    <dbReference type="NCBI Taxonomy" id="35677"/>
    <lineage>
        <taxon>Eukaryota</taxon>
        <taxon>Sar</taxon>
        <taxon>Stramenopiles</taxon>
        <taxon>Ochrophyta</taxon>
        <taxon>Pelagophyceae</taxon>
        <taxon>Pelagomonadales</taxon>
        <taxon>Pelagomonadaceae</taxon>
        <taxon>Pelagomonas</taxon>
    </lineage>
</organism>
<feature type="region of interest" description="Disordered" evidence="1">
    <location>
        <begin position="691"/>
        <end position="722"/>
    </location>
</feature>
<dbReference type="Proteomes" id="UP000789595">
    <property type="component" value="Unassembled WGS sequence"/>
</dbReference>
<dbReference type="EMBL" id="CAKKNE010000005">
    <property type="protein sequence ID" value="CAH0376302.1"/>
    <property type="molecule type" value="Genomic_DNA"/>
</dbReference>
<protein>
    <submittedName>
        <fullName evidence="2">Uncharacterized protein</fullName>
    </submittedName>
</protein>
<keyword evidence="3" id="KW-1185">Reference proteome</keyword>
<comment type="caution">
    <text evidence="2">The sequence shown here is derived from an EMBL/GenBank/DDBJ whole genome shotgun (WGS) entry which is preliminary data.</text>
</comment>
<gene>
    <name evidence="2" type="ORF">PECAL_5P08750</name>
</gene>
<reference evidence="2" key="1">
    <citation type="submission" date="2021-11" db="EMBL/GenBank/DDBJ databases">
        <authorList>
            <consortium name="Genoscope - CEA"/>
            <person name="William W."/>
        </authorList>
    </citation>
    <scope>NUCLEOTIDE SEQUENCE</scope>
</reference>
<name>A0A8J2SYN4_9STRA</name>